<dbReference type="SMART" id="SM00530">
    <property type="entry name" value="HTH_XRE"/>
    <property type="match status" value="1"/>
</dbReference>
<sequence length="104" mass="11791">MHRWQARDAGGVPRRTDEIEVVWRAYAQEFGANLHRTRIARGLSQEDVAYRSRLTRYTYQKYEKGESAPGRPANPTLRTVIALSQTLGVSVADLLPAAPDLRLR</sequence>
<name>A0ABU5N7Y0_9MICO</name>
<dbReference type="Pfam" id="PF13560">
    <property type="entry name" value="HTH_31"/>
    <property type="match status" value="1"/>
</dbReference>
<dbReference type="CDD" id="cd00093">
    <property type="entry name" value="HTH_XRE"/>
    <property type="match status" value="1"/>
</dbReference>
<evidence type="ECO:0000313" key="3">
    <source>
        <dbReference type="Proteomes" id="UP001291912"/>
    </source>
</evidence>
<keyword evidence="3" id="KW-1185">Reference proteome</keyword>
<organism evidence="2 3">
    <name type="scientific">Microbacterium aquimaris</name>
    <dbReference type="NCBI Taxonomy" id="459816"/>
    <lineage>
        <taxon>Bacteria</taxon>
        <taxon>Bacillati</taxon>
        <taxon>Actinomycetota</taxon>
        <taxon>Actinomycetes</taxon>
        <taxon>Micrococcales</taxon>
        <taxon>Microbacteriaceae</taxon>
        <taxon>Microbacterium</taxon>
    </lineage>
</organism>
<dbReference type="InterPro" id="IPR001387">
    <property type="entry name" value="Cro/C1-type_HTH"/>
</dbReference>
<feature type="domain" description="HTH cro/C1-type" evidence="1">
    <location>
        <begin position="34"/>
        <end position="94"/>
    </location>
</feature>
<dbReference type="Proteomes" id="UP001291912">
    <property type="component" value="Unassembled WGS sequence"/>
</dbReference>
<dbReference type="EMBL" id="JAWJYN010000002">
    <property type="protein sequence ID" value="MDZ8162159.1"/>
    <property type="molecule type" value="Genomic_DNA"/>
</dbReference>
<gene>
    <name evidence="2" type="ORF">R2Q92_09925</name>
</gene>
<dbReference type="SUPFAM" id="SSF47413">
    <property type="entry name" value="lambda repressor-like DNA-binding domains"/>
    <property type="match status" value="1"/>
</dbReference>
<dbReference type="PROSITE" id="PS50943">
    <property type="entry name" value="HTH_CROC1"/>
    <property type="match status" value="1"/>
</dbReference>
<reference evidence="2 3" key="1">
    <citation type="submission" date="2023-10" db="EMBL/GenBank/DDBJ databases">
        <title>Microbacterium xanthum sp. nov., isolated from seaweed.</title>
        <authorList>
            <person name="Lee S.D."/>
        </authorList>
    </citation>
    <scope>NUCLEOTIDE SEQUENCE [LARGE SCALE GENOMIC DNA]</scope>
    <source>
        <strain evidence="2 3">KCTC 19124</strain>
    </source>
</reference>
<dbReference type="Gene3D" id="1.10.260.40">
    <property type="entry name" value="lambda repressor-like DNA-binding domains"/>
    <property type="match status" value="1"/>
</dbReference>
<dbReference type="InterPro" id="IPR010982">
    <property type="entry name" value="Lambda_DNA-bd_dom_sf"/>
</dbReference>
<comment type="caution">
    <text evidence="2">The sequence shown here is derived from an EMBL/GenBank/DDBJ whole genome shotgun (WGS) entry which is preliminary data.</text>
</comment>
<accession>A0ABU5N7Y0</accession>
<evidence type="ECO:0000259" key="1">
    <source>
        <dbReference type="PROSITE" id="PS50943"/>
    </source>
</evidence>
<protein>
    <submittedName>
        <fullName evidence="2">Helix-turn-helix transcriptional regulator</fullName>
    </submittedName>
</protein>
<proteinExistence type="predicted"/>
<dbReference type="RefSeq" id="WP_194424641.1">
    <property type="nucleotide sequence ID" value="NZ_BAAAPT010000002.1"/>
</dbReference>
<evidence type="ECO:0000313" key="2">
    <source>
        <dbReference type="EMBL" id="MDZ8162159.1"/>
    </source>
</evidence>